<sequence>MVSHEPESGRPPAHQPVPGNPYAQPLPQPPAQPPFPPQAGPPPAGPRRRGALIAGVGALALVLVGAGVFVLTRGDGDGDKDGSRKPVAQDSDKPARDGRESAPPRDGSDDDGGKGTGSAGQIDVNAGRKPGDAKAWLAVNDVKLPGKGGQLLDLWRVDGLVAQAEYDEVTAFKAADGKRAWRVRLPGEVCDTPVNPSPDGKVVVAYTTSEARVGAKCNQLQLIDLKTGKKGWHKELKEHSTLDSTTATHVAISGSTVMVDQDSVAHAYRIRDGKRLFTTEHRREGACFLSGVAGGPGLIQVQSCAAGSKSTHGRLRKLDPRTGKAEWVYRSKKGWTIDKVYSADPVVVSVRNRADLNKWALAVVDKQGRQRSWIDLDQRKEKFSQCTGAGDSGEGVQNCGGGVVAHDTLYLATEPKDTLGPNKIVAFDLGTGKAKWSVGAGGRQLLPVTVSDRDGPGVIVYARPYRDMTGRTLLLPPGGGKPKVLLKHTAAAQKVEVFMFAGNTLYADTRLFVTPTRLNGRSNGSAGEEGNGRMLSFGP</sequence>
<feature type="compositionally biased region" description="Basic and acidic residues" evidence="1">
    <location>
        <begin position="90"/>
        <end position="113"/>
    </location>
</feature>
<keyword evidence="2" id="KW-0812">Transmembrane</keyword>
<dbReference type="Pfam" id="PF13360">
    <property type="entry name" value="PQQ_2"/>
    <property type="match status" value="1"/>
</dbReference>
<reference evidence="4 5" key="1">
    <citation type="submission" date="2017-05" db="EMBL/GenBank/DDBJ databases">
        <title>Streptomyces alboflavus Genome sequencing and assembly.</title>
        <authorList>
            <person name="Wang Y."/>
            <person name="Du B."/>
            <person name="Ding Y."/>
            <person name="Liu H."/>
            <person name="Hou Q."/>
            <person name="Liu K."/>
            <person name="Wang C."/>
            <person name="Yao L."/>
        </authorList>
    </citation>
    <scope>NUCLEOTIDE SEQUENCE [LARGE SCALE GENOMIC DNA]</scope>
    <source>
        <strain evidence="4 5">MDJK44</strain>
    </source>
</reference>
<feature type="compositionally biased region" description="Basic and acidic residues" evidence="1">
    <location>
        <begin position="74"/>
        <end position="84"/>
    </location>
</feature>
<evidence type="ECO:0000256" key="2">
    <source>
        <dbReference type="SAM" id="Phobius"/>
    </source>
</evidence>
<evidence type="ECO:0000259" key="3">
    <source>
        <dbReference type="Pfam" id="PF13360"/>
    </source>
</evidence>
<feature type="region of interest" description="Disordered" evidence="1">
    <location>
        <begin position="73"/>
        <end position="128"/>
    </location>
</feature>
<dbReference type="RefSeq" id="WP_100112272.1">
    <property type="nucleotide sequence ID" value="NZ_CP021748.1"/>
</dbReference>
<dbReference type="Gene3D" id="2.130.10.10">
    <property type="entry name" value="YVTN repeat-like/Quinoprotein amine dehydrogenase"/>
    <property type="match status" value="1"/>
</dbReference>
<keyword evidence="2" id="KW-1133">Transmembrane helix</keyword>
<dbReference type="SMART" id="SM00564">
    <property type="entry name" value="PQQ"/>
    <property type="match status" value="3"/>
</dbReference>
<proteinExistence type="predicted"/>
<dbReference type="InterPro" id="IPR002372">
    <property type="entry name" value="PQQ_rpt_dom"/>
</dbReference>
<dbReference type="KEGG" id="salf:SMD44_04560"/>
<gene>
    <name evidence="4" type="ORF">SMD44_04560</name>
</gene>
<dbReference type="InterPro" id="IPR011047">
    <property type="entry name" value="Quinoprotein_ADH-like_sf"/>
</dbReference>
<accession>A0A1Z1WFI6</accession>
<organism evidence="4 5">
    <name type="scientific">Streptomyces alboflavus</name>
    <dbReference type="NCBI Taxonomy" id="67267"/>
    <lineage>
        <taxon>Bacteria</taxon>
        <taxon>Bacillati</taxon>
        <taxon>Actinomycetota</taxon>
        <taxon>Actinomycetes</taxon>
        <taxon>Kitasatosporales</taxon>
        <taxon>Streptomycetaceae</taxon>
        <taxon>Streptomyces</taxon>
    </lineage>
</organism>
<dbReference type="PANTHER" id="PTHR34512">
    <property type="entry name" value="CELL SURFACE PROTEIN"/>
    <property type="match status" value="1"/>
</dbReference>
<dbReference type="SUPFAM" id="SSF50998">
    <property type="entry name" value="Quinoprotein alcohol dehydrogenase-like"/>
    <property type="match status" value="1"/>
</dbReference>
<dbReference type="OrthoDB" id="3944519at2"/>
<evidence type="ECO:0000256" key="1">
    <source>
        <dbReference type="SAM" id="MobiDB-lite"/>
    </source>
</evidence>
<dbReference type="InterPro" id="IPR015943">
    <property type="entry name" value="WD40/YVTN_repeat-like_dom_sf"/>
</dbReference>
<dbReference type="InterPro" id="IPR018391">
    <property type="entry name" value="PQQ_b-propeller_rpt"/>
</dbReference>
<feature type="domain" description="Pyrrolo-quinoline quinone repeat" evidence="3">
    <location>
        <begin position="158"/>
        <end position="277"/>
    </location>
</feature>
<dbReference type="STRING" id="67267.GCA_000716675_08059"/>
<dbReference type="AlphaFoldDB" id="A0A1Z1WFI6"/>
<evidence type="ECO:0000313" key="4">
    <source>
        <dbReference type="EMBL" id="ARX85102.1"/>
    </source>
</evidence>
<feature type="compositionally biased region" description="Pro residues" evidence="1">
    <location>
        <begin position="13"/>
        <end position="45"/>
    </location>
</feature>
<dbReference type="PANTHER" id="PTHR34512:SF30">
    <property type="entry name" value="OUTER MEMBRANE PROTEIN ASSEMBLY FACTOR BAMB"/>
    <property type="match status" value="1"/>
</dbReference>
<dbReference type="eggNOG" id="COG1520">
    <property type="taxonomic scope" value="Bacteria"/>
</dbReference>
<name>A0A1Z1WFI6_9ACTN</name>
<dbReference type="Proteomes" id="UP000195880">
    <property type="component" value="Chromosome"/>
</dbReference>
<protein>
    <recommendedName>
        <fullName evidence="3">Pyrrolo-quinoline quinone repeat domain-containing protein</fullName>
    </recommendedName>
</protein>
<feature type="transmembrane region" description="Helical" evidence="2">
    <location>
        <begin position="51"/>
        <end position="71"/>
    </location>
</feature>
<keyword evidence="5" id="KW-1185">Reference proteome</keyword>
<feature type="region of interest" description="Disordered" evidence="1">
    <location>
        <begin position="1"/>
        <end position="49"/>
    </location>
</feature>
<evidence type="ECO:0000313" key="5">
    <source>
        <dbReference type="Proteomes" id="UP000195880"/>
    </source>
</evidence>
<dbReference type="EMBL" id="CP021748">
    <property type="protein sequence ID" value="ARX85102.1"/>
    <property type="molecule type" value="Genomic_DNA"/>
</dbReference>
<keyword evidence="2" id="KW-0472">Membrane</keyword>
<feature type="region of interest" description="Disordered" evidence="1">
    <location>
        <begin position="518"/>
        <end position="539"/>
    </location>
</feature>